<reference evidence="2 3" key="1">
    <citation type="journal article" date="2018" name="Sci. Rep.">
        <title>Genomic signatures of local adaptation to the degree of environmental predictability in rotifers.</title>
        <authorList>
            <person name="Franch-Gras L."/>
            <person name="Hahn C."/>
            <person name="Garcia-Roger E.M."/>
            <person name="Carmona M.J."/>
            <person name="Serra M."/>
            <person name="Gomez A."/>
        </authorList>
    </citation>
    <scope>NUCLEOTIDE SEQUENCE [LARGE SCALE GENOMIC DNA]</scope>
    <source>
        <strain evidence="2">HYR1</strain>
    </source>
</reference>
<keyword evidence="1" id="KW-0812">Transmembrane</keyword>
<organism evidence="2 3">
    <name type="scientific">Brachionus plicatilis</name>
    <name type="common">Marine rotifer</name>
    <name type="synonym">Brachionus muelleri</name>
    <dbReference type="NCBI Taxonomy" id="10195"/>
    <lineage>
        <taxon>Eukaryota</taxon>
        <taxon>Metazoa</taxon>
        <taxon>Spiralia</taxon>
        <taxon>Gnathifera</taxon>
        <taxon>Rotifera</taxon>
        <taxon>Eurotatoria</taxon>
        <taxon>Monogononta</taxon>
        <taxon>Pseudotrocha</taxon>
        <taxon>Ploima</taxon>
        <taxon>Brachionidae</taxon>
        <taxon>Brachionus</taxon>
    </lineage>
</organism>
<comment type="caution">
    <text evidence="2">The sequence shown here is derived from an EMBL/GenBank/DDBJ whole genome shotgun (WGS) entry which is preliminary data.</text>
</comment>
<dbReference type="EMBL" id="REGN01006561">
    <property type="protein sequence ID" value="RNA09043.1"/>
    <property type="molecule type" value="Genomic_DNA"/>
</dbReference>
<keyword evidence="3" id="KW-1185">Reference proteome</keyword>
<evidence type="ECO:0000313" key="2">
    <source>
        <dbReference type="EMBL" id="RNA09043.1"/>
    </source>
</evidence>
<dbReference type="AlphaFoldDB" id="A0A3M7QCM3"/>
<accession>A0A3M7QCM3</accession>
<sequence>MILLVRYKHFGFLSGKYFEVQWFTAFQQKNLYLLIYINLVLIWKTNKIGIFNLKHTSQFKK</sequence>
<keyword evidence="1" id="KW-1133">Transmembrane helix</keyword>
<feature type="transmembrane region" description="Helical" evidence="1">
    <location>
        <begin position="31"/>
        <end position="53"/>
    </location>
</feature>
<evidence type="ECO:0000256" key="1">
    <source>
        <dbReference type="SAM" id="Phobius"/>
    </source>
</evidence>
<name>A0A3M7QCM3_BRAPC</name>
<protein>
    <submittedName>
        <fullName evidence="2">Uncharacterized protein</fullName>
    </submittedName>
</protein>
<dbReference type="Proteomes" id="UP000276133">
    <property type="component" value="Unassembled WGS sequence"/>
</dbReference>
<keyword evidence="1" id="KW-0472">Membrane</keyword>
<proteinExistence type="predicted"/>
<evidence type="ECO:0000313" key="3">
    <source>
        <dbReference type="Proteomes" id="UP000276133"/>
    </source>
</evidence>
<gene>
    <name evidence="2" type="ORF">BpHYR1_039694</name>
</gene>